<feature type="chain" id="PRO_5043051944" evidence="1">
    <location>
        <begin position="19"/>
        <end position="133"/>
    </location>
</feature>
<dbReference type="RefSeq" id="WP_039286924.1">
    <property type="nucleotide sequence ID" value="NZ_CP009458.1"/>
</dbReference>
<accession>A0AAN0S0E3</accession>
<sequence length="133" mass="14716">MKAGVLLAILFVTPMSWAAEPRPKEQAREMAEAACQAQYQLLHTRFELGHSETEAVAASNKILDAYLRNNKESLGEHAAALMGKNLLSQLHVLESNPEAVTHLKSPPAGFKEKFLSLCISDKTEKIEFQHVFG</sequence>
<reference evidence="2 3" key="1">
    <citation type="submission" date="2014-09" db="EMBL/GenBank/DDBJ databases">
        <authorList>
            <person name="Chan K.-G."/>
        </authorList>
    </citation>
    <scope>NUCLEOTIDE SEQUENCE [LARGE SCALE GENOMIC DNA]</scope>
    <source>
        <strain evidence="2 3">M006</strain>
    </source>
</reference>
<evidence type="ECO:0000256" key="1">
    <source>
        <dbReference type="SAM" id="SignalP"/>
    </source>
</evidence>
<dbReference type="Proteomes" id="UP000029516">
    <property type="component" value="Chromosome"/>
</dbReference>
<protein>
    <submittedName>
        <fullName evidence="2">Uncharacterized protein</fullName>
    </submittedName>
</protein>
<dbReference type="EMBL" id="CP009458">
    <property type="protein sequence ID" value="AIR59188.1"/>
    <property type="molecule type" value="Genomic_DNA"/>
</dbReference>
<dbReference type="KEGG" id="cem:LH23_00505"/>
<dbReference type="AlphaFoldDB" id="A0AAN0S0E3"/>
<proteinExistence type="predicted"/>
<evidence type="ECO:0000313" key="3">
    <source>
        <dbReference type="Proteomes" id="UP000029516"/>
    </source>
</evidence>
<evidence type="ECO:0000313" key="2">
    <source>
        <dbReference type="EMBL" id="AIR59188.1"/>
    </source>
</evidence>
<keyword evidence="1" id="KW-0732">Signal</keyword>
<gene>
    <name evidence="2" type="ORF">LH23_00505</name>
</gene>
<feature type="signal peptide" evidence="1">
    <location>
        <begin position="1"/>
        <end position="18"/>
    </location>
</feature>
<name>A0AAN0S0E3_9ENTR</name>
<organism evidence="2 3">
    <name type="scientific">Cedecea neteri</name>
    <dbReference type="NCBI Taxonomy" id="158822"/>
    <lineage>
        <taxon>Bacteria</taxon>
        <taxon>Pseudomonadati</taxon>
        <taxon>Pseudomonadota</taxon>
        <taxon>Gammaproteobacteria</taxon>
        <taxon>Enterobacterales</taxon>
        <taxon>Enterobacteriaceae</taxon>
        <taxon>Cedecea</taxon>
    </lineage>
</organism>